<name>A0A0M2KBH9_9GAMM</name>
<evidence type="ECO:0000313" key="5">
    <source>
        <dbReference type="EMBL" id="KKF35858.1"/>
    </source>
</evidence>
<dbReference type="EMBL" id="JXNU01000003">
    <property type="protein sequence ID" value="KKF35507.1"/>
    <property type="molecule type" value="Genomic_DNA"/>
</dbReference>
<dbReference type="Proteomes" id="UP000033924">
    <property type="component" value="Unassembled WGS sequence"/>
</dbReference>
<keyword evidence="6" id="KW-1185">Reference proteome</keyword>
<evidence type="ECO:0000313" key="1">
    <source>
        <dbReference type="EMBL" id="AXF77478.1"/>
    </source>
</evidence>
<dbReference type="PATRIC" id="fig|65700.7.peg.2234"/>
<evidence type="ECO:0000313" key="7">
    <source>
        <dbReference type="Proteomes" id="UP000264980"/>
    </source>
</evidence>
<dbReference type="EMBL" id="CP013970">
    <property type="protein sequence ID" value="AXF77478.1"/>
    <property type="molecule type" value="Genomic_DNA"/>
</dbReference>
<evidence type="ECO:0000313" key="4">
    <source>
        <dbReference type="EMBL" id="KKF35507.1"/>
    </source>
</evidence>
<dbReference type="AlphaFoldDB" id="A0A0M2KBH9"/>
<organism evidence="2 6">
    <name type="scientific">Erwinia tracheiphila</name>
    <dbReference type="NCBI Taxonomy" id="65700"/>
    <lineage>
        <taxon>Bacteria</taxon>
        <taxon>Pseudomonadati</taxon>
        <taxon>Pseudomonadota</taxon>
        <taxon>Gammaproteobacteria</taxon>
        <taxon>Enterobacterales</taxon>
        <taxon>Erwiniaceae</taxon>
        <taxon>Erwinia</taxon>
    </lineage>
</organism>
<evidence type="ECO:0000313" key="2">
    <source>
        <dbReference type="EMBL" id="KKF34371.1"/>
    </source>
</evidence>
<dbReference type="Proteomes" id="UP000264980">
    <property type="component" value="Chromosome"/>
</dbReference>
<evidence type="ECO:0000313" key="3">
    <source>
        <dbReference type="EMBL" id="KKF34460.1"/>
    </source>
</evidence>
<sequence length="68" mass="7435">MSESRKEMVARHQTFIPDAHVHIGDSIICGSAREACGIKPGAIIRVRQITDEQDGELPYVIFGEQVAG</sequence>
<dbReference type="STRING" id="65700.SY86_01680"/>
<dbReference type="EMBL" id="JXNU01000003">
    <property type="protein sequence ID" value="KKF35858.1"/>
    <property type="molecule type" value="Genomic_DNA"/>
</dbReference>
<protein>
    <submittedName>
        <fullName evidence="2">Uncharacterized protein</fullName>
    </submittedName>
</protein>
<dbReference type="EMBL" id="JXNU01000003">
    <property type="protein sequence ID" value="KKF34460.1"/>
    <property type="molecule type" value="Genomic_DNA"/>
</dbReference>
<dbReference type="EMBL" id="JXNU01000004">
    <property type="protein sequence ID" value="KKF34371.1"/>
    <property type="molecule type" value="Genomic_DNA"/>
</dbReference>
<gene>
    <name evidence="1" type="ORF">AV903_17805</name>
    <name evidence="3" type="ORF">SY86_01680</name>
    <name evidence="4" type="ORF">SY86_08830</name>
    <name evidence="5" type="ORF">SY86_11130</name>
    <name evidence="2" type="ORF">SY86_23610</name>
</gene>
<accession>A0A0M2KBH9</accession>
<evidence type="ECO:0000313" key="6">
    <source>
        <dbReference type="Proteomes" id="UP000033924"/>
    </source>
</evidence>
<reference evidence="1 7" key="2">
    <citation type="submission" date="2016-01" db="EMBL/GenBank/DDBJ databases">
        <authorList>
            <person name="Oliw E.H."/>
        </authorList>
    </citation>
    <scope>NUCLEOTIDE SEQUENCE [LARGE SCALE GENOMIC DNA]</scope>
    <source>
        <strain evidence="1 7">MDcuke</strain>
    </source>
</reference>
<dbReference type="RefSeq" id="WP_016193242.1">
    <property type="nucleotide sequence ID" value="NZ_CP013970.1"/>
</dbReference>
<reference evidence="2 6" key="1">
    <citation type="submission" date="2015-01" db="EMBL/GenBank/DDBJ databases">
        <title>Erwinia tracheiphila.</title>
        <authorList>
            <person name="Shapiro L.R."/>
        </authorList>
    </citation>
    <scope>NUCLEOTIDE SEQUENCE [LARGE SCALE GENOMIC DNA]</scope>
    <source>
        <strain evidence="2 6">BuffGH</strain>
    </source>
</reference>
<proteinExistence type="predicted"/>